<dbReference type="EMBL" id="QNGE01004640">
    <property type="protein sequence ID" value="KAA3672696.1"/>
    <property type="molecule type" value="Genomic_DNA"/>
</dbReference>
<dbReference type="GO" id="GO:0016020">
    <property type="term" value="C:membrane"/>
    <property type="evidence" value="ECO:0007669"/>
    <property type="project" value="InterPro"/>
</dbReference>
<evidence type="ECO:0008006" key="3">
    <source>
        <dbReference type="Google" id="ProtNLM"/>
    </source>
</evidence>
<dbReference type="Pfam" id="PF10233">
    <property type="entry name" value="Cg6151-P"/>
    <property type="match status" value="1"/>
</dbReference>
<proteinExistence type="predicted"/>
<accession>A0A5J4NAU6</accession>
<name>A0A5J4NAU6_9TREM</name>
<organism evidence="1 2">
    <name type="scientific">Paragonimus westermani</name>
    <dbReference type="NCBI Taxonomy" id="34504"/>
    <lineage>
        <taxon>Eukaryota</taxon>
        <taxon>Metazoa</taxon>
        <taxon>Spiralia</taxon>
        <taxon>Lophotrochozoa</taxon>
        <taxon>Platyhelminthes</taxon>
        <taxon>Trematoda</taxon>
        <taxon>Digenea</taxon>
        <taxon>Plagiorchiida</taxon>
        <taxon>Troglotremata</taxon>
        <taxon>Troglotrematidae</taxon>
        <taxon>Paragonimus</taxon>
    </lineage>
</organism>
<gene>
    <name evidence="1" type="ORF">DEA37_0008902</name>
</gene>
<evidence type="ECO:0000313" key="1">
    <source>
        <dbReference type="EMBL" id="KAA3672696.1"/>
    </source>
</evidence>
<evidence type="ECO:0000313" key="2">
    <source>
        <dbReference type="Proteomes" id="UP000324629"/>
    </source>
</evidence>
<comment type="caution">
    <text evidence="1">The sequence shown here is derived from an EMBL/GenBank/DDBJ whole genome shotgun (WGS) entry which is preliminary data.</text>
</comment>
<dbReference type="AlphaFoldDB" id="A0A5J4NAU6"/>
<dbReference type="Proteomes" id="UP000324629">
    <property type="component" value="Unassembled WGS sequence"/>
</dbReference>
<protein>
    <recommendedName>
        <fullName evidence="3">Reverse transcriptase domain-containing protein</fullName>
    </recommendedName>
</protein>
<keyword evidence="2" id="KW-1185">Reference proteome</keyword>
<sequence>MLLAVVELGRLDETREQGAFDSIHSDTLRNRLSGTEVPENYVDTLKAAYCQTSGWLKAYGNVSLSFSISSGVRQDCPTSPFLVNVAVDEILECTPTNYEYDGVDLLPVCIRLRDMGVISVVVMTLEAPFCCTMIPQLHKVSEFTEKRSALQRVIFYAM</sequence>
<dbReference type="InterPro" id="IPR019365">
    <property type="entry name" value="TVP18/Ca-channel_flower"/>
</dbReference>
<reference evidence="1 2" key="1">
    <citation type="journal article" date="2019" name="Gigascience">
        <title>Whole-genome sequence of the oriental lung fluke Paragonimus westermani.</title>
        <authorList>
            <person name="Oey H."/>
            <person name="Zakrzewski M."/>
            <person name="Narain K."/>
            <person name="Devi K.R."/>
            <person name="Agatsuma T."/>
            <person name="Nawaratna S."/>
            <person name="Gobert G.N."/>
            <person name="Jones M.K."/>
            <person name="Ragan M.A."/>
            <person name="McManus D.P."/>
            <person name="Krause L."/>
        </authorList>
    </citation>
    <scope>NUCLEOTIDE SEQUENCE [LARGE SCALE GENOMIC DNA]</scope>
    <source>
        <strain evidence="1 2">IND2009</strain>
    </source>
</reference>